<dbReference type="GO" id="GO:0030572">
    <property type="term" value="F:phosphatidyltransferase activity"/>
    <property type="evidence" value="ECO:0007669"/>
    <property type="project" value="UniProtKB-ARBA"/>
</dbReference>
<dbReference type="PANTHER" id="PTHR21248">
    <property type="entry name" value="CARDIOLIPIN SYNTHASE"/>
    <property type="match status" value="1"/>
</dbReference>
<dbReference type="PANTHER" id="PTHR21248:SF12">
    <property type="entry name" value="CARDIOLIPIN SYNTHASE C"/>
    <property type="match status" value="1"/>
</dbReference>
<reference evidence="7 8" key="1">
    <citation type="submission" date="2018-12" db="EMBL/GenBank/DDBJ databases">
        <authorList>
            <person name="Kim S.-J."/>
            <person name="Jung G.-Y."/>
        </authorList>
    </citation>
    <scope>NUCLEOTIDE SEQUENCE [LARGE SCALE GENOMIC DNA]</scope>
    <source>
        <strain evidence="7 8">03SU3-P</strain>
    </source>
</reference>
<evidence type="ECO:0000313" key="7">
    <source>
        <dbReference type="EMBL" id="RRQ51612.1"/>
    </source>
</evidence>
<keyword evidence="8" id="KW-1185">Reference proteome</keyword>
<dbReference type="InterPro" id="IPR001736">
    <property type="entry name" value="PLipase_D/transphosphatidylase"/>
</dbReference>
<comment type="caution">
    <text evidence="7">The sequence shown here is derived from an EMBL/GenBank/DDBJ whole genome shotgun (WGS) entry which is preliminary data.</text>
</comment>
<comment type="function">
    <text evidence="1">Could be a virulence factor.</text>
</comment>
<feature type="domain" description="PLD phosphodiesterase" evidence="6">
    <location>
        <begin position="134"/>
        <end position="161"/>
    </location>
</feature>
<accession>A0A3R8Q297</accession>
<gene>
    <name evidence="7" type="ORF">D7D48_01545</name>
</gene>
<name>A0A3R8Q297_9SPHN</name>
<dbReference type="Proteomes" id="UP000268553">
    <property type="component" value="Unassembled WGS sequence"/>
</dbReference>
<dbReference type="Pfam" id="PF13091">
    <property type="entry name" value="PLDc_2"/>
    <property type="match status" value="2"/>
</dbReference>
<evidence type="ECO:0000256" key="1">
    <source>
        <dbReference type="ARBA" id="ARBA00003145"/>
    </source>
</evidence>
<dbReference type="GO" id="GO:0032049">
    <property type="term" value="P:cardiolipin biosynthetic process"/>
    <property type="evidence" value="ECO:0007669"/>
    <property type="project" value="UniProtKB-ARBA"/>
</dbReference>
<protein>
    <recommendedName>
        <fullName evidence="3">Phospholipase D</fullName>
    </recommendedName>
    <alternativeName>
        <fullName evidence="5">Choline phosphatase</fullName>
    </alternativeName>
</protein>
<comment type="subcellular location">
    <subcellularLocation>
        <location evidence="2">Secreted</location>
    </subcellularLocation>
</comment>
<sequence>MSMKRAARLRRTVQSGIANNMTVQSGKLRFPGTHFQVGDHDLHLVHQPQDRLNALLQLIAMAQKSIQMFFYMFCADETGQQMRDALVMAATRGVRVQLIIDSFGSTQVSDRFFDALLDAGGEYHSFSTRKGLGYLIRNHQKMLIIDAIHALVGGFNIADSYFGRAGDDSWEDLGIIVSGPQAQRLSDYFEDMAQASNGGNVSFRQIRNIIRQWRPGIGQVQWLLGGPTNRISPWALTFKRSLDIGKKFDIVSAYFSPSQTILRRLAKTARRNKGSRLIMAGKTDNGATIAAARLLYRYLMRRKTRIFEYQPRPLHMKLMVIDDMVYIGSANLDIRSMFINLEIMVRIKDAGLALHMCTLIDELVSQSEEQTRVLLKKRDTIWSRFKAGIAYFLVNSVDYTIGRRIKFRLIRKS</sequence>
<dbReference type="EMBL" id="RWJI01000001">
    <property type="protein sequence ID" value="RRQ51612.1"/>
    <property type="molecule type" value="Genomic_DNA"/>
</dbReference>
<dbReference type="CDD" id="cd09110">
    <property type="entry name" value="PLDc_CLS_1"/>
    <property type="match status" value="1"/>
</dbReference>
<evidence type="ECO:0000256" key="5">
    <source>
        <dbReference type="ARBA" id="ARBA00029594"/>
    </source>
</evidence>
<dbReference type="Gene3D" id="3.30.870.10">
    <property type="entry name" value="Endonuclease Chain A"/>
    <property type="match status" value="2"/>
</dbReference>
<evidence type="ECO:0000313" key="8">
    <source>
        <dbReference type="Proteomes" id="UP000268553"/>
    </source>
</evidence>
<feature type="domain" description="PLD phosphodiesterase" evidence="6">
    <location>
        <begin position="310"/>
        <end position="336"/>
    </location>
</feature>
<evidence type="ECO:0000259" key="6">
    <source>
        <dbReference type="PROSITE" id="PS50035"/>
    </source>
</evidence>
<proteinExistence type="predicted"/>
<dbReference type="SMART" id="SM00155">
    <property type="entry name" value="PLDc"/>
    <property type="match status" value="2"/>
</dbReference>
<dbReference type="OrthoDB" id="9814092at2"/>
<organism evidence="7 8">
    <name type="scientific">Sphingorhabdus wooponensis</name>
    <dbReference type="NCBI Taxonomy" id="940136"/>
    <lineage>
        <taxon>Bacteria</taxon>
        <taxon>Pseudomonadati</taxon>
        <taxon>Pseudomonadota</taxon>
        <taxon>Alphaproteobacteria</taxon>
        <taxon>Sphingomonadales</taxon>
        <taxon>Sphingomonadaceae</taxon>
        <taxon>Sphingorhabdus</taxon>
    </lineage>
</organism>
<evidence type="ECO:0000256" key="4">
    <source>
        <dbReference type="ARBA" id="ARBA00022525"/>
    </source>
</evidence>
<dbReference type="GO" id="GO:0005576">
    <property type="term" value="C:extracellular region"/>
    <property type="evidence" value="ECO:0007669"/>
    <property type="project" value="UniProtKB-SubCell"/>
</dbReference>
<dbReference type="InterPro" id="IPR025202">
    <property type="entry name" value="PLD-like_dom"/>
</dbReference>
<evidence type="ECO:0000256" key="2">
    <source>
        <dbReference type="ARBA" id="ARBA00004613"/>
    </source>
</evidence>
<evidence type="ECO:0000256" key="3">
    <source>
        <dbReference type="ARBA" id="ARBA00018392"/>
    </source>
</evidence>
<dbReference type="PROSITE" id="PS50035">
    <property type="entry name" value="PLD"/>
    <property type="match status" value="2"/>
</dbReference>
<keyword evidence="4" id="KW-0964">Secreted</keyword>
<dbReference type="AlphaFoldDB" id="A0A3R8Q297"/>
<dbReference type="SUPFAM" id="SSF56024">
    <property type="entry name" value="Phospholipase D/nuclease"/>
    <property type="match status" value="2"/>
</dbReference>